<protein>
    <recommendedName>
        <fullName evidence="3">Lipoprotein</fullName>
    </recommendedName>
</protein>
<dbReference type="Proteomes" id="UP000530268">
    <property type="component" value="Unassembled WGS sequence"/>
</dbReference>
<reference evidence="1 2" key="1">
    <citation type="submission" date="2020-08" db="EMBL/GenBank/DDBJ databases">
        <title>Genomic Encyclopedia of Type Strains, Phase IV (KMG-IV): sequencing the most valuable type-strain genomes for metagenomic binning, comparative biology and taxonomic classification.</title>
        <authorList>
            <person name="Goeker M."/>
        </authorList>
    </citation>
    <scope>NUCLEOTIDE SEQUENCE [LARGE SCALE GENOMIC DNA]</scope>
    <source>
        <strain evidence="1 2">DSM 102234</strain>
    </source>
</reference>
<comment type="caution">
    <text evidence="1">The sequence shown here is derived from an EMBL/GenBank/DDBJ whole genome shotgun (WGS) entry which is preliminary data.</text>
</comment>
<dbReference type="RefSeq" id="WP_184563899.1">
    <property type="nucleotide sequence ID" value="NZ_JACIEI010000003.1"/>
</dbReference>
<name>A0A7W6GZJ8_9RHOB</name>
<dbReference type="AlphaFoldDB" id="A0A7W6GZJ8"/>
<keyword evidence="2" id="KW-1185">Reference proteome</keyword>
<evidence type="ECO:0000313" key="1">
    <source>
        <dbReference type="EMBL" id="MBB3993620.1"/>
    </source>
</evidence>
<accession>A0A7W6GZJ8</accession>
<sequence length="183" mass="19261">MNPMVKLSVAGVGAAMLLGCSQTPDAQPLALVQGDPLDIREVLVEHEGQKACVGYDAETNSCASLVTMAVEEDTVRAHKTVALLLAGNGGTQYIDTVTRSTLRGGQACTQAQDITVLGRDEMSAFELGEARSVIEEHGGSICSRLYRSGEGYVFASTGADGSAVAYGEQRFRFVSGDANLRAR</sequence>
<gene>
    <name evidence="1" type="ORF">GGR95_001251</name>
</gene>
<evidence type="ECO:0008006" key="3">
    <source>
        <dbReference type="Google" id="ProtNLM"/>
    </source>
</evidence>
<proteinExistence type="predicted"/>
<dbReference type="EMBL" id="JACIEI010000003">
    <property type="protein sequence ID" value="MBB3993620.1"/>
    <property type="molecule type" value="Genomic_DNA"/>
</dbReference>
<evidence type="ECO:0000313" key="2">
    <source>
        <dbReference type="Proteomes" id="UP000530268"/>
    </source>
</evidence>
<organism evidence="1 2">
    <name type="scientific">Sulfitobacter undariae</name>
    <dbReference type="NCBI Taxonomy" id="1563671"/>
    <lineage>
        <taxon>Bacteria</taxon>
        <taxon>Pseudomonadati</taxon>
        <taxon>Pseudomonadota</taxon>
        <taxon>Alphaproteobacteria</taxon>
        <taxon>Rhodobacterales</taxon>
        <taxon>Roseobacteraceae</taxon>
        <taxon>Sulfitobacter</taxon>
    </lineage>
</organism>
<dbReference type="PROSITE" id="PS51257">
    <property type="entry name" value="PROKAR_LIPOPROTEIN"/>
    <property type="match status" value="1"/>
</dbReference>